<dbReference type="Pfam" id="PF00005">
    <property type="entry name" value="ABC_tran"/>
    <property type="match status" value="1"/>
</dbReference>
<evidence type="ECO:0000256" key="8">
    <source>
        <dbReference type="ARBA" id="ARBA00023136"/>
    </source>
</evidence>
<dbReference type="InterPro" id="IPR003593">
    <property type="entry name" value="AAA+_ATPase"/>
</dbReference>
<dbReference type="Pfam" id="PF24576">
    <property type="entry name" value="IR75A_N"/>
    <property type="match status" value="2"/>
</dbReference>
<dbReference type="SUPFAM" id="SSF52540">
    <property type="entry name" value="P-loop containing nucleoside triphosphate hydrolases"/>
    <property type="match status" value="1"/>
</dbReference>
<dbReference type="InterPro" id="IPR052192">
    <property type="entry name" value="Insect_Ionotropic_Sensory_Rcpt"/>
</dbReference>
<evidence type="ECO:0000256" key="7">
    <source>
        <dbReference type="ARBA" id="ARBA00022989"/>
    </source>
</evidence>
<feature type="transmembrane region" description="Helical" evidence="11">
    <location>
        <begin position="1271"/>
        <end position="1297"/>
    </location>
</feature>
<evidence type="ECO:0000259" key="12">
    <source>
        <dbReference type="PROSITE" id="PS50893"/>
    </source>
</evidence>
<keyword evidence="9" id="KW-0675">Receptor</keyword>
<dbReference type="GO" id="GO:0005524">
    <property type="term" value="F:ATP binding"/>
    <property type="evidence" value="ECO:0007669"/>
    <property type="project" value="UniProtKB-KW"/>
</dbReference>
<feature type="transmembrane region" description="Helical" evidence="11">
    <location>
        <begin position="1679"/>
        <end position="1697"/>
    </location>
</feature>
<dbReference type="EMBL" id="JARPUR010000001">
    <property type="protein sequence ID" value="KAK4883878.1"/>
    <property type="molecule type" value="Genomic_DNA"/>
</dbReference>
<evidence type="ECO:0000256" key="3">
    <source>
        <dbReference type="ARBA" id="ARBA00022475"/>
    </source>
</evidence>
<dbReference type="GO" id="GO:0015276">
    <property type="term" value="F:ligand-gated monoatomic ion channel activity"/>
    <property type="evidence" value="ECO:0007669"/>
    <property type="project" value="InterPro"/>
</dbReference>
<evidence type="ECO:0000256" key="11">
    <source>
        <dbReference type="SAM" id="Phobius"/>
    </source>
</evidence>
<feature type="transmembrane region" description="Helical" evidence="11">
    <location>
        <begin position="336"/>
        <end position="362"/>
    </location>
</feature>
<dbReference type="InterPro" id="IPR003439">
    <property type="entry name" value="ABC_transporter-like_ATP-bd"/>
</dbReference>
<keyword evidence="4 11" id="KW-0812">Transmembrane</keyword>
<feature type="domain" description="ABC transporter" evidence="12">
    <location>
        <begin position="1759"/>
        <end position="1985"/>
    </location>
</feature>
<comment type="subcellular location">
    <subcellularLocation>
        <location evidence="1">Cell membrane</location>
        <topology evidence="1">Multi-pass membrane protein</topology>
    </subcellularLocation>
</comment>
<dbReference type="SMART" id="SM00382">
    <property type="entry name" value="AAA"/>
    <property type="match status" value="1"/>
</dbReference>
<dbReference type="InterPro" id="IPR057074">
    <property type="entry name" value="IR75A_N"/>
</dbReference>
<keyword evidence="3" id="KW-1003">Cell membrane</keyword>
<dbReference type="CDD" id="cd03263">
    <property type="entry name" value="ABC_subfamily_A"/>
    <property type="match status" value="1"/>
</dbReference>
<keyword evidence="10" id="KW-0325">Glycoprotein</keyword>
<dbReference type="GO" id="GO:0050906">
    <property type="term" value="P:detection of stimulus involved in sensory perception"/>
    <property type="evidence" value="ECO:0007669"/>
    <property type="project" value="UniProtKB-ARBA"/>
</dbReference>
<evidence type="ECO:0000256" key="5">
    <source>
        <dbReference type="ARBA" id="ARBA00022741"/>
    </source>
</evidence>
<evidence type="ECO:0000256" key="1">
    <source>
        <dbReference type="ARBA" id="ARBA00004651"/>
    </source>
</evidence>
<feature type="transmembrane region" description="Helical" evidence="11">
    <location>
        <begin position="1556"/>
        <end position="1577"/>
    </location>
</feature>
<comment type="similarity">
    <text evidence="2">Belongs to the glutamate-gated ion channel (TC 1.A.10.1) family.</text>
</comment>
<dbReference type="Gene3D" id="1.10.287.70">
    <property type="match status" value="3"/>
</dbReference>
<dbReference type="Gene3D" id="3.40.190.10">
    <property type="entry name" value="Periplasmic binding protein-like II"/>
    <property type="match status" value="1"/>
</dbReference>
<feature type="transmembrane region" description="Helical" evidence="11">
    <location>
        <begin position="1203"/>
        <end position="1223"/>
    </location>
</feature>
<dbReference type="Pfam" id="PF00060">
    <property type="entry name" value="Lig_chan"/>
    <property type="match status" value="3"/>
</dbReference>
<keyword evidence="5" id="KW-0547">Nucleotide-binding</keyword>
<feature type="transmembrane region" description="Helical" evidence="11">
    <location>
        <begin position="527"/>
        <end position="550"/>
    </location>
</feature>
<gene>
    <name evidence="13" type="ORF">RN001_000149</name>
</gene>
<dbReference type="PANTHER" id="PTHR42643:SF33">
    <property type="entry name" value="GLUTAMATE RECEPTOR 2-LIKE PROTEIN"/>
    <property type="match status" value="1"/>
</dbReference>
<evidence type="ECO:0000256" key="2">
    <source>
        <dbReference type="ARBA" id="ARBA00008685"/>
    </source>
</evidence>
<evidence type="ECO:0000256" key="6">
    <source>
        <dbReference type="ARBA" id="ARBA00022840"/>
    </source>
</evidence>
<keyword evidence="6" id="KW-0067">ATP-binding</keyword>
<evidence type="ECO:0000256" key="10">
    <source>
        <dbReference type="ARBA" id="ARBA00023180"/>
    </source>
</evidence>
<evidence type="ECO:0000313" key="13">
    <source>
        <dbReference type="EMBL" id="KAK4883878.1"/>
    </source>
</evidence>
<dbReference type="Proteomes" id="UP001353858">
    <property type="component" value="Unassembled WGS sequence"/>
</dbReference>
<keyword evidence="7 11" id="KW-1133">Transmembrane helix</keyword>
<name>A0AAN7QLW0_9COLE</name>
<evidence type="ECO:0000256" key="9">
    <source>
        <dbReference type="ARBA" id="ARBA00023170"/>
    </source>
</evidence>
<feature type="transmembrane region" description="Helical" evidence="11">
    <location>
        <begin position="1462"/>
        <end position="1481"/>
    </location>
</feature>
<dbReference type="Gene3D" id="3.40.50.300">
    <property type="entry name" value="P-loop containing nucleotide triphosphate hydrolases"/>
    <property type="match status" value="1"/>
</dbReference>
<dbReference type="PANTHER" id="PTHR42643">
    <property type="entry name" value="IONOTROPIC RECEPTOR 20A-RELATED"/>
    <property type="match status" value="1"/>
</dbReference>
<feature type="transmembrane region" description="Helical" evidence="11">
    <location>
        <begin position="720"/>
        <end position="746"/>
    </location>
</feature>
<organism evidence="13 14">
    <name type="scientific">Aquatica leii</name>
    <dbReference type="NCBI Taxonomy" id="1421715"/>
    <lineage>
        <taxon>Eukaryota</taxon>
        <taxon>Metazoa</taxon>
        <taxon>Ecdysozoa</taxon>
        <taxon>Arthropoda</taxon>
        <taxon>Hexapoda</taxon>
        <taxon>Insecta</taxon>
        <taxon>Pterygota</taxon>
        <taxon>Neoptera</taxon>
        <taxon>Endopterygota</taxon>
        <taxon>Coleoptera</taxon>
        <taxon>Polyphaga</taxon>
        <taxon>Elateriformia</taxon>
        <taxon>Elateroidea</taxon>
        <taxon>Lampyridae</taxon>
        <taxon>Luciolinae</taxon>
        <taxon>Aquatica</taxon>
    </lineage>
</organism>
<evidence type="ECO:0000256" key="4">
    <source>
        <dbReference type="ARBA" id="ARBA00022692"/>
    </source>
</evidence>
<dbReference type="InterPro" id="IPR001320">
    <property type="entry name" value="Iontro_rcpt_C"/>
</dbReference>
<dbReference type="GO" id="GO:0005886">
    <property type="term" value="C:plasma membrane"/>
    <property type="evidence" value="ECO:0007669"/>
    <property type="project" value="UniProtKB-SubCell"/>
</dbReference>
<keyword evidence="14" id="KW-1185">Reference proteome</keyword>
<dbReference type="GO" id="GO:0016887">
    <property type="term" value="F:ATP hydrolysis activity"/>
    <property type="evidence" value="ECO:0007669"/>
    <property type="project" value="InterPro"/>
</dbReference>
<dbReference type="SUPFAM" id="SSF53850">
    <property type="entry name" value="Periplasmic binding protein-like II"/>
    <property type="match status" value="3"/>
</dbReference>
<reference evidence="14" key="1">
    <citation type="submission" date="2023-01" db="EMBL/GenBank/DDBJ databases">
        <title>Key to firefly adult light organ development and bioluminescence: homeobox transcription factors regulate luciferase expression and transportation to peroxisome.</title>
        <authorList>
            <person name="Fu X."/>
        </authorList>
    </citation>
    <scope>NUCLEOTIDE SEQUENCE [LARGE SCALE GENOMIC DNA]</scope>
</reference>
<sequence>MHEIDLENHKIPLEGILHRNQSHLAVVVDADCNGTETLLQKCAKLEYFYNTYHWLAFGSFFNVTDKFKDVELVVNADVSFTVDYHKNGNWTILDVYNPSYKNGGELIVTEVGYYNRIDGYRVPITENLYFKRKNMTGTIFKSVVVITDNITISLRQYLDNDDDRKNNTFNRFQALLIQNCQDFFNFEINQSVIASWGYQKSNGDVDGMLKELKEKRIDFGSAPLMFKGYRLKMIDYGCGTWIMKSAFLFRHPKNTASSYELYLRPLESAVWIATIIALIFILMIFKFIITKEMDVLNETDQSNIADSSWSFLVIYSIGELCQQGFSYIPVLPSGRILVITVLLFFFLIYQFYSASLVSHLLLERPRTINTLTDLLKSNLKVGCEDSLYYRDYFDTTTDPVAIQLYNRKIKQSNNHTNFFHVRKGLDKVKDGGFAFHTLLSTAYPIIDGEFPERAICELTEVKLYATQTLYTTLPKRSPLKEMLNYCMYHQREVGVLSRLRNHWDAHKPECISHTPYLEIEVGLNESYWALILLSLGIITSVILLITEIFWKRRKKKISAISLSVNSFFAEWINRSVMASWGYPQSNGDVDGMLKELKEKRIDFGSAPLMLKVYRLKIIDYGYGTWIMKSAFLFRHPKNTASSYELYLRPLESAVWIATIIALILIIMILRFIVTKEIEVLNEADESNIADSSWSFLVIYSIGELCQQGFSYIPVLPSGRIVIITVLLFFFLIYQFYSASLVSYLLLEPPRTINTLTDLLKSNFKVGCEDSLYDRDYFSSTTDPVAIQLYNKKIKQSNNHSNFFRAPKGLDKVKDGGFAFHTQTATAYPIIDSKFPEKAICELAEVKLYATQTLYVTLPKRSPLKEMFNYCMHHQREVGVINRLRNHWDAHKPECISHTPYLEIEVGLNESYWALILLEQVEIAKYLMQKGIRVSMFDVINRSFQVAEVLKNPYYHIAVVVDTDCDNVEPFLIECADNNFFYETYHWLAFGTNFNNTNTFLNVGLAINADVTVAIPNPNSKTINWTLLDVYNPSQKRGGDLKINEIGFYNQEEGYNTIKVWNKYFTRRNMTGTTFSASMVIPENISVTLEEYLDSEEERNNNTFSRFNSVTVHYCQEFYNFSMNKSIIHSWGYVQEDGDVDGLVNQLKYGTVDFGLAALLYKPFRLIVNDYGYGNWIMKSAFIFRHPKTTCSSYELYLRPLQNIVWILIIVALVLMVLVLRFVIVKESKLLHKPKNVTSVGENSWSFLIVYNIGELCQQGFSYIPVLASGRIAVFTVLLFFFLIYQFYSASIVSFLLLPPRKTIKTLPDLLKSPLKVGAENILYDIDYFKTTNDPVAIALYNTKIKQPNNQTNFLPPVEGLELVKKGGYAFHTQASTGYWIIEHMFDEKSTCELAEVQLYKPLRAHMVLAKKSPLREMFMFCNIHQMEVGVMDRLRKYWTSHPPQCADVTPYLKIQVSLSESYWALILLGFGIFSSVILLILEHMWKRFLKNMFIQENRSEKYIEQSILAVKMAIDTTYFKMITSSMKVKSEIHLAVQQFPYPPHAYKKGTHRMQRILPHTIMFGYAFLCPIILHRIVRDQRTGLKIENSEEAVENENVQLNIQIEGNIVGEAAYENENNLNVCNVLASQSYKHRRSFDTVTHEQIRYTNKPRMIENIGMLWEYVGKYDEETGNVTLSNVFTMLVVDCILYFLITMYIENIKPNRYGTTKPIIFPCQNFCNWVLTFFEHADDEEDHNEDDRQTNRFCKVMEGQPDLPVKIKIRSLVKEYKHVTAVNALSMNVFEKKVTVVTGHNGAGKTTILNVIAGITSASNGTISINNKDIKSNKKACIGYCPQDNLLFSHLTIVEHLIIFGMLRGLTKVEAEFEANELIFRLGIHLRSFNLGSRIYGGTRRKIALGIAFIGNPEIILLDEPTVGLDPESRRLIWDLILSFKEEKTFLITTHSMEEAELLGDQIAILDHGALVCLGSPSYLKQEFAVNYSLLLNYYAQSNATETEENKNDEINQSDQVQEIMKLITHIIPSAVLQSDKKNKLTISLPRDSKPLFSKLFQTLEAAKDKLDISKIDLHVETTLEDVFSRFERPLEDEVTEEEYKNKGEFLRLKKC</sequence>
<comment type="caution">
    <text evidence="13">The sequence shown here is derived from an EMBL/GenBank/DDBJ whole genome shotgun (WGS) entry which is preliminary data.</text>
</comment>
<dbReference type="PROSITE" id="PS50893">
    <property type="entry name" value="ABC_TRANSPORTER_2"/>
    <property type="match status" value="1"/>
</dbReference>
<keyword evidence="8 11" id="KW-0472">Membrane</keyword>
<evidence type="ECO:0000313" key="14">
    <source>
        <dbReference type="Proteomes" id="UP001353858"/>
    </source>
</evidence>
<dbReference type="InterPro" id="IPR027417">
    <property type="entry name" value="P-loop_NTPase"/>
</dbReference>
<feature type="transmembrane region" description="Helical" evidence="11">
    <location>
        <begin position="269"/>
        <end position="289"/>
    </location>
</feature>
<feature type="transmembrane region" description="Helical" evidence="11">
    <location>
        <begin position="653"/>
        <end position="673"/>
    </location>
</feature>
<proteinExistence type="inferred from homology"/>
<accession>A0AAN7QLW0</accession>
<protein>
    <recommendedName>
        <fullName evidence="12">ABC transporter domain-containing protein</fullName>
    </recommendedName>
</protein>